<evidence type="ECO:0000313" key="3">
    <source>
        <dbReference type="Proteomes" id="UP000693970"/>
    </source>
</evidence>
<dbReference type="EMBL" id="JAGRRH010000043">
    <property type="protein sequence ID" value="KAG7339012.1"/>
    <property type="molecule type" value="Genomic_DNA"/>
</dbReference>
<feature type="compositionally biased region" description="Polar residues" evidence="1">
    <location>
        <begin position="53"/>
        <end position="69"/>
    </location>
</feature>
<accession>A0A9K3P998</accession>
<reference evidence="2" key="2">
    <citation type="submission" date="2021-04" db="EMBL/GenBank/DDBJ databases">
        <authorList>
            <person name="Podell S."/>
        </authorList>
    </citation>
    <scope>NUCLEOTIDE SEQUENCE</scope>
    <source>
        <strain evidence="2">Hildebrandi</strain>
    </source>
</reference>
<comment type="caution">
    <text evidence="2">The sequence shown here is derived from an EMBL/GenBank/DDBJ whole genome shotgun (WGS) entry which is preliminary data.</text>
</comment>
<protein>
    <submittedName>
        <fullName evidence="2">Uncharacterized protein</fullName>
    </submittedName>
</protein>
<evidence type="ECO:0000256" key="1">
    <source>
        <dbReference type="SAM" id="MobiDB-lite"/>
    </source>
</evidence>
<keyword evidence="3" id="KW-1185">Reference proteome</keyword>
<feature type="region of interest" description="Disordered" evidence="1">
    <location>
        <begin position="40"/>
        <end position="69"/>
    </location>
</feature>
<organism evidence="2 3">
    <name type="scientific">Nitzschia inconspicua</name>
    <dbReference type="NCBI Taxonomy" id="303405"/>
    <lineage>
        <taxon>Eukaryota</taxon>
        <taxon>Sar</taxon>
        <taxon>Stramenopiles</taxon>
        <taxon>Ochrophyta</taxon>
        <taxon>Bacillariophyta</taxon>
        <taxon>Bacillariophyceae</taxon>
        <taxon>Bacillariophycidae</taxon>
        <taxon>Bacillariales</taxon>
        <taxon>Bacillariaceae</taxon>
        <taxon>Nitzschia</taxon>
    </lineage>
</organism>
<evidence type="ECO:0000313" key="2">
    <source>
        <dbReference type="EMBL" id="KAG7339012.1"/>
    </source>
</evidence>
<gene>
    <name evidence="2" type="ORF">IV203_028349</name>
</gene>
<proteinExistence type="predicted"/>
<dbReference type="Proteomes" id="UP000693970">
    <property type="component" value="Unassembled WGS sequence"/>
</dbReference>
<dbReference type="AlphaFoldDB" id="A0A9K3P998"/>
<sequence length="69" mass="7646">MEGIPSAMGVEFSIMHLFTAQYLLFKAKILHRHSCSFATPPNKSGLPLPQRGGDQNQPMIGKRFSNSDI</sequence>
<reference evidence="2" key="1">
    <citation type="journal article" date="2021" name="Sci. Rep.">
        <title>Diploid genomic architecture of Nitzschia inconspicua, an elite biomass production diatom.</title>
        <authorList>
            <person name="Oliver A."/>
            <person name="Podell S."/>
            <person name="Pinowska A."/>
            <person name="Traller J.C."/>
            <person name="Smith S.R."/>
            <person name="McClure R."/>
            <person name="Beliaev A."/>
            <person name="Bohutskyi P."/>
            <person name="Hill E.A."/>
            <person name="Rabines A."/>
            <person name="Zheng H."/>
            <person name="Allen L.Z."/>
            <person name="Kuo A."/>
            <person name="Grigoriev I.V."/>
            <person name="Allen A.E."/>
            <person name="Hazlebeck D."/>
            <person name="Allen E.E."/>
        </authorList>
    </citation>
    <scope>NUCLEOTIDE SEQUENCE</scope>
    <source>
        <strain evidence="2">Hildebrandi</strain>
    </source>
</reference>
<name>A0A9K3P998_9STRA</name>